<dbReference type="Proteomes" id="UP001153269">
    <property type="component" value="Unassembled WGS sequence"/>
</dbReference>
<dbReference type="EMBL" id="CADEAL010004172">
    <property type="protein sequence ID" value="CAB1453493.1"/>
    <property type="molecule type" value="Genomic_DNA"/>
</dbReference>
<evidence type="ECO:0000313" key="2">
    <source>
        <dbReference type="Proteomes" id="UP001153269"/>
    </source>
</evidence>
<evidence type="ECO:0000313" key="1">
    <source>
        <dbReference type="EMBL" id="CAB1453493.1"/>
    </source>
</evidence>
<keyword evidence="2" id="KW-1185">Reference proteome</keyword>
<protein>
    <submittedName>
        <fullName evidence="1">Uncharacterized protein</fullName>
    </submittedName>
</protein>
<name>A0A9N7Z2R5_PLEPL</name>
<reference evidence="1" key="1">
    <citation type="submission" date="2020-03" db="EMBL/GenBank/DDBJ databases">
        <authorList>
            <person name="Weist P."/>
        </authorList>
    </citation>
    <scope>NUCLEOTIDE SEQUENCE</scope>
</reference>
<proteinExistence type="predicted"/>
<sequence>MPPCLRTTWLLKSGLLAVKTNHRCEQSTSAYEPIRSEPTQPGRDHMTRCRMCGDVPASIMSSLLFIVCTNVGPRSGSELAPAPLGLGLVKQQHPACVDPPNKFWPQ</sequence>
<gene>
    <name evidence="1" type="ORF">PLEPLA_LOCUS41247</name>
</gene>
<accession>A0A9N7Z2R5</accession>
<organism evidence="1 2">
    <name type="scientific">Pleuronectes platessa</name>
    <name type="common">European plaice</name>
    <dbReference type="NCBI Taxonomy" id="8262"/>
    <lineage>
        <taxon>Eukaryota</taxon>
        <taxon>Metazoa</taxon>
        <taxon>Chordata</taxon>
        <taxon>Craniata</taxon>
        <taxon>Vertebrata</taxon>
        <taxon>Euteleostomi</taxon>
        <taxon>Actinopterygii</taxon>
        <taxon>Neopterygii</taxon>
        <taxon>Teleostei</taxon>
        <taxon>Neoteleostei</taxon>
        <taxon>Acanthomorphata</taxon>
        <taxon>Carangaria</taxon>
        <taxon>Pleuronectiformes</taxon>
        <taxon>Pleuronectoidei</taxon>
        <taxon>Pleuronectidae</taxon>
        <taxon>Pleuronectes</taxon>
    </lineage>
</organism>
<comment type="caution">
    <text evidence="1">The sequence shown here is derived from an EMBL/GenBank/DDBJ whole genome shotgun (WGS) entry which is preliminary data.</text>
</comment>
<dbReference type="AlphaFoldDB" id="A0A9N7Z2R5"/>